<dbReference type="AlphaFoldDB" id="A0AB39N202"/>
<protein>
    <submittedName>
        <fullName evidence="2">Ankyrin repeat domain-containing protein</fullName>
    </submittedName>
</protein>
<dbReference type="InterPro" id="IPR036770">
    <property type="entry name" value="Ankyrin_rpt-contain_sf"/>
</dbReference>
<dbReference type="SUPFAM" id="SSF48403">
    <property type="entry name" value="Ankyrin repeat"/>
    <property type="match status" value="1"/>
</dbReference>
<accession>A0AB39N202</accession>
<evidence type="ECO:0000256" key="1">
    <source>
        <dbReference type="PROSITE-ProRule" id="PRU00023"/>
    </source>
</evidence>
<name>A0AB39N202_9ACTN</name>
<reference evidence="2" key="1">
    <citation type="submission" date="2024-07" db="EMBL/GenBank/DDBJ databases">
        <authorList>
            <person name="Yu S.T."/>
        </authorList>
    </citation>
    <scope>NUCLEOTIDE SEQUENCE</scope>
    <source>
        <strain evidence="2">R11</strain>
    </source>
</reference>
<feature type="repeat" description="ANK" evidence="1">
    <location>
        <begin position="61"/>
        <end position="87"/>
    </location>
</feature>
<proteinExistence type="predicted"/>
<sequence length="228" mass="25430">MKGDGTARWDGITRRSSLKDEWAAERDRLADAARDGDWRTAFHVLDKEPEWSNCARLDGRSGYAPLHQAAWHGTGAGTVERLLEYGAFRTLRASDATRPLDIAVSRGHHHLDALLRPEIRHALPQDVIAGLRQHLHRLIRYRSGGGDDGGGRSDLATRHALRLPEVEALTELEVPDCWFPVPGMYGGFHIRLRGAELTVDSWCRVVGGSERTDRVTADGVYLQEGERL</sequence>
<dbReference type="EMBL" id="CP163432">
    <property type="protein sequence ID" value="XDQ12254.1"/>
    <property type="molecule type" value="Genomic_DNA"/>
</dbReference>
<evidence type="ECO:0000313" key="2">
    <source>
        <dbReference type="EMBL" id="XDQ12254.1"/>
    </source>
</evidence>
<dbReference type="InterPro" id="IPR002110">
    <property type="entry name" value="Ankyrin_rpt"/>
</dbReference>
<keyword evidence="1" id="KW-0040">ANK repeat</keyword>
<dbReference type="RefSeq" id="WP_369272440.1">
    <property type="nucleotide sequence ID" value="NZ_CP163432.1"/>
</dbReference>
<gene>
    <name evidence="2" type="ORF">AB5J55_22795</name>
</gene>
<dbReference type="Gene3D" id="1.25.40.20">
    <property type="entry name" value="Ankyrin repeat-containing domain"/>
    <property type="match status" value="1"/>
</dbReference>
<organism evidence="2">
    <name type="scientific">Streptomyces sp. R11</name>
    <dbReference type="NCBI Taxonomy" id="3238625"/>
    <lineage>
        <taxon>Bacteria</taxon>
        <taxon>Bacillati</taxon>
        <taxon>Actinomycetota</taxon>
        <taxon>Actinomycetes</taxon>
        <taxon>Kitasatosporales</taxon>
        <taxon>Streptomycetaceae</taxon>
        <taxon>Streptomyces</taxon>
    </lineage>
</organism>
<dbReference type="PROSITE" id="PS50088">
    <property type="entry name" value="ANK_REPEAT"/>
    <property type="match status" value="1"/>
</dbReference>
<dbReference type="PROSITE" id="PS50297">
    <property type="entry name" value="ANK_REP_REGION"/>
    <property type="match status" value="1"/>
</dbReference>